<dbReference type="GO" id="GO:0005794">
    <property type="term" value="C:Golgi apparatus"/>
    <property type="evidence" value="ECO:0007669"/>
    <property type="project" value="UniProtKB-SubCell"/>
</dbReference>
<evidence type="ECO:0000256" key="1">
    <source>
        <dbReference type="PIRNR" id="PIRNR037092"/>
    </source>
</evidence>
<protein>
    <recommendedName>
        <fullName evidence="1">AP-3 complex subunit delta</fullName>
    </recommendedName>
</protein>
<dbReference type="PIRSF" id="PIRSF037092">
    <property type="entry name" value="AP3_complex_delta"/>
    <property type="match status" value="1"/>
</dbReference>
<dbReference type="PANTHER" id="PTHR22781">
    <property type="entry name" value="DELTA ADAPTIN-RELATED"/>
    <property type="match status" value="1"/>
</dbReference>
<dbReference type="Gramene" id="fgenesh1_pg.C_scaffold_3001726">
    <property type="protein sequence ID" value="fgenesh1_pg.C_scaffold_3001726"/>
    <property type="gene ID" value="fgenesh1_pg.C_scaffold_3001726"/>
</dbReference>
<dbReference type="AlphaFoldDB" id="D7L8G2"/>
<dbReference type="STRING" id="81972.D7L8G2"/>
<dbReference type="InterPro" id="IPR011989">
    <property type="entry name" value="ARM-like"/>
</dbReference>
<feature type="region of interest" description="Disordered" evidence="2">
    <location>
        <begin position="865"/>
        <end position="886"/>
    </location>
</feature>
<comment type="subunit">
    <text evidence="1">Adaptor protein complex 3 (AP-3) is a heterotetramer.</text>
</comment>
<keyword evidence="1" id="KW-0333">Golgi apparatus</keyword>
<dbReference type="GO" id="GO:0006623">
    <property type="term" value="P:protein targeting to vacuole"/>
    <property type="evidence" value="ECO:0007669"/>
    <property type="project" value="TreeGrafter"/>
</dbReference>
<feature type="domain" description="Clathrin/coatomer adaptor adaptin-like N-terminal" evidence="3">
    <location>
        <begin position="33"/>
        <end position="512"/>
    </location>
</feature>
<dbReference type="GO" id="GO:0030123">
    <property type="term" value="C:AP-3 adaptor complex"/>
    <property type="evidence" value="ECO:0007669"/>
    <property type="project" value="InterPro"/>
</dbReference>
<feature type="region of interest" description="Disordered" evidence="2">
    <location>
        <begin position="716"/>
        <end position="849"/>
    </location>
</feature>
<dbReference type="eggNOG" id="KOG1059">
    <property type="taxonomic scope" value="Eukaryota"/>
</dbReference>
<sequence>MASSNSLMDNLFQRSLEDLIKGLRLGESFFLSKSLEDIRREIKSTDLSTKSIALQKLTYLAALHGVDMSWAAFHAVEVVSSSRFSDKRIGYHAITQSFNDQTPVLLLITNQLRKDLNSSNEHEVSLALECLSRIGTDDLARDLTSEVFTLLGSSKALVKKKAIGVVLRVFDKYHDAVKVCFKRLVENLESSDPQILSAVVGVFCELTTKDPRSYLPLAPEFYKILVDSRNNWDLIKVLKIFAKLALVEPRLAKKVADPICELMRRTVGKSLLFECIRTVVSSLSDQETALKLAVAKIREFLVDDDRNLKYLGLHALSIVAPKHLWAVLENKEAVVKALSDEDPNVKLEALHLLMSMVNEDNVSEISRILMNYAIKSDPLFCNEIIASILLACSRNSYEIIVDFDWYLSLLGEMARIPHCQRGQEIGHQLIDIGTRVKDARLELVRVSRALLIDPALLGNQFLHPILSAAAWASGEFVEFSKTPYEIAEALLQPRTSLLAPSVRAIYIHSTFKVLVFSLGVYFSAQEPTSSPLFEESASSGSSPVNGITYKSISSLVNIIELGLCSLSGTLDVEVQERAKNVLGFIGMIKHKIAEKVTTQESETEASRAVAFMEDVFSEELGPVTSTAQEKVPLPHGLELKESLEDLQEICGEFLKPVVDSNSNSNSFSSSENISFSVAKLRISDQEEASSSSSSHPPESASLLAEHRKRHGLYYLSSQKSDDHNDSNGDNNNTLNEYPPANEISADSFNNKKKRNQSKPRPVVVKLDEGDELKTKPNVSSNDEPLSLAIQTALMGKGKEKEREKYNHERDLDSRIKGRSSGRENKTKKKNGEKSTLHSTKPMVEKTTLSPLHMGLAALASMSRLLPPGQESLGEPSLEQKGKPMWS</sequence>
<dbReference type="FunFam" id="1.25.10.10:FF:000360">
    <property type="entry name" value="AP-3 complex subunit delta"/>
    <property type="match status" value="1"/>
</dbReference>
<dbReference type="GO" id="GO:0006896">
    <property type="term" value="P:Golgi to vacuole transport"/>
    <property type="evidence" value="ECO:0007669"/>
    <property type="project" value="TreeGrafter"/>
</dbReference>
<proteinExistence type="inferred from homology"/>
<dbReference type="SUPFAM" id="SSF48371">
    <property type="entry name" value="ARM repeat"/>
    <property type="match status" value="1"/>
</dbReference>
<dbReference type="Pfam" id="PF01602">
    <property type="entry name" value="Adaptin_N"/>
    <property type="match status" value="1"/>
</dbReference>
<dbReference type="PANTHER" id="PTHR22781:SF13">
    <property type="entry name" value="AP-3 COMPLEX SUBUNIT DELTA"/>
    <property type="match status" value="1"/>
</dbReference>
<name>D7L8G2_ARALL</name>
<evidence type="ECO:0000313" key="5">
    <source>
        <dbReference type="Proteomes" id="UP000008694"/>
    </source>
</evidence>
<keyword evidence="1" id="KW-0653">Protein transport</keyword>
<accession>D7L8G2</accession>
<evidence type="ECO:0000259" key="3">
    <source>
        <dbReference type="Pfam" id="PF01602"/>
    </source>
</evidence>
<gene>
    <name evidence="4" type="ORF">ARALYDRAFT_341963</name>
</gene>
<dbReference type="GO" id="GO:0010008">
    <property type="term" value="C:endosome membrane"/>
    <property type="evidence" value="ECO:0007669"/>
    <property type="project" value="TreeGrafter"/>
</dbReference>
<dbReference type="InterPro" id="IPR002553">
    <property type="entry name" value="Clathrin/coatomer_adapt-like_N"/>
</dbReference>
<feature type="compositionally biased region" description="Basic and acidic residues" evidence="2">
    <location>
        <begin position="877"/>
        <end position="886"/>
    </location>
</feature>
<dbReference type="Proteomes" id="UP000008694">
    <property type="component" value="Unassembled WGS sequence"/>
</dbReference>
<dbReference type="HOGENOM" id="CLU_001908_4_0_1"/>
<organism evidence="5">
    <name type="scientific">Arabidopsis lyrata subsp. lyrata</name>
    <name type="common">Lyre-leaved rock-cress</name>
    <dbReference type="NCBI Taxonomy" id="81972"/>
    <lineage>
        <taxon>Eukaryota</taxon>
        <taxon>Viridiplantae</taxon>
        <taxon>Streptophyta</taxon>
        <taxon>Embryophyta</taxon>
        <taxon>Tracheophyta</taxon>
        <taxon>Spermatophyta</taxon>
        <taxon>Magnoliopsida</taxon>
        <taxon>eudicotyledons</taxon>
        <taxon>Gunneridae</taxon>
        <taxon>Pentapetalae</taxon>
        <taxon>rosids</taxon>
        <taxon>malvids</taxon>
        <taxon>Brassicales</taxon>
        <taxon>Brassicaceae</taxon>
        <taxon>Camelineae</taxon>
        <taxon>Arabidopsis</taxon>
    </lineage>
</organism>
<evidence type="ECO:0000256" key="2">
    <source>
        <dbReference type="SAM" id="MobiDB-lite"/>
    </source>
</evidence>
<dbReference type="InterPro" id="IPR016024">
    <property type="entry name" value="ARM-type_fold"/>
</dbReference>
<comment type="similarity">
    <text evidence="1">Belongs to the adaptor complexes large subunit family.</text>
</comment>
<keyword evidence="5" id="KW-1185">Reference proteome</keyword>
<reference evidence="5" key="1">
    <citation type="journal article" date="2011" name="Nat. Genet.">
        <title>The Arabidopsis lyrata genome sequence and the basis of rapid genome size change.</title>
        <authorList>
            <person name="Hu T.T."/>
            <person name="Pattyn P."/>
            <person name="Bakker E.G."/>
            <person name="Cao J."/>
            <person name="Cheng J.-F."/>
            <person name="Clark R.M."/>
            <person name="Fahlgren N."/>
            <person name="Fawcett J.A."/>
            <person name="Grimwood J."/>
            <person name="Gundlach H."/>
            <person name="Haberer G."/>
            <person name="Hollister J.D."/>
            <person name="Ossowski S."/>
            <person name="Ottilar R.P."/>
            <person name="Salamov A.A."/>
            <person name="Schneeberger K."/>
            <person name="Spannagl M."/>
            <person name="Wang X."/>
            <person name="Yang L."/>
            <person name="Nasrallah M.E."/>
            <person name="Bergelson J."/>
            <person name="Carrington J.C."/>
            <person name="Gaut B.S."/>
            <person name="Schmutz J."/>
            <person name="Mayer K.F.X."/>
            <person name="Van de Peer Y."/>
            <person name="Grigoriev I.V."/>
            <person name="Nordborg M."/>
            <person name="Weigel D."/>
            <person name="Guo Y.-L."/>
        </authorList>
    </citation>
    <scope>NUCLEOTIDE SEQUENCE [LARGE SCALE GENOMIC DNA]</scope>
    <source>
        <strain evidence="5">cv. MN47</strain>
    </source>
</reference>
<dbReference type="EMBL" id="GL348715">
    <property type="protein sequence ID" value="EFH61506.1"/>
    <property type="molecule type" value="Genomic_DNA"/>
</dbReference>
<comment type="function">
    <text evidence="1">Part of the AP-3 complex, an adaptor-related complex which seems to be clathrin-associated. The complex is associated with the Golgi region as well as more peripheral structures. It facilitates the budding of vesicles from the Golgi membrane and may be directly involved in trafficking to the vacuole. It also function in maintaining the identity of lytic vacuoles and in regulating the transition between storage and lytic vacuoles.</text>
</comment>
<feature type="compositionally biased region" description="Basic and acidic residues" evidence="2">
    <location>
        <begin position="765"/>
        <end position="774"/>
    </location>
</feature>
<feature type="compositionally biased region" description="Basic and acidic residues" evidence="2">
    <location>
        <begin position="796"/>
        <end position="835"/>
    </location>
</feature>
<dbReference type="Gene3D" id="1.25.10.10">
    <property type="entry name" value="Leucine-rich Repeat Variant"/>
    <property type="match status" value="1"/>
</dbReference>
<evidence type="ECO:0000313" key="4">
    <source>
        <dbReference type="EMBL" id="EFH61506.1"/>
    </source>
</evidence>
<comment type="subcellular location">
    <subcellularLocation>
        <location evidence="1">Golgi apparatus</location>
    </subcellularLocation>
</comment>
<keyword evidence="1" id="KW-0813">Transport</keyword>
<dbReference type="InterPro" id="IPR017105">
    <property type="entry name" value="AP3_complex_dsu"/>
</dbReference>